<gene>
    <name evidence="2" type="ORF">AVDCRST_MAG56-7526</name>
</gene>
<evidence type="ECO:0000256" key="1">
    <source>
        <dbReference type="PROSITE-ProRule" id="PRU00339"/>
    </source>
</evidence>
<protein>
    <submittedName>
        <fullName evidence="2">Uncharacterized protein</fullName>
    </submittedName>
</protein>
<dbReference type="Gene3D" id="1.25.40.10">
    <property type="entry name" value="Tetratricopeptide repeat domain"/>
    <property type="match status" value="2"/>
</dbReference>
<sequence length="183" mass="21169">MESFVLFLLLLLYVFLRVAFGKVKDKTADDRVTYRAGLDLVKQKQYDEAIAYFDKIIGKDNRSALAYAMRGKCRLLQGDLLDAIVDCNRATSFDHCLAEAYLDKGIALFRLKQFTEAYLEFDKAVWYRKDNAEAYRWRGILCQQLGMDEKARQDLEKATRLGDEHAGYYLLHMGGNRNLAEKK</sequence>
<dbReference type="PANTHER" id="PTHR44749">
    <property type="entry name" value="SUPPRESSOR OF RPS4-RLD 1"/>
    <property type="match status" value="1"/>
</dbReference>
<dbReference type="Pfam" id="PF13432">
    <property type="entry name" value="TPR_16"/>
    <property type="match status" value="2"/>
</dbReference>
<organism evidence="2">
    <name type="scientific">uncultured Cytophagales bacterium</name>
    <dbReference type="NCBI Taxonomy" id="158755"/>
    <lineage>
        <taxon>Bacteria</taxon>
        <taxon>Pseudomonadati</taxon>
        <taxon>Bacteroidota</taxon>
        <taxon>Sphingobacteriia</taxon>
        <taxon>Sphingobacteriales</taxon>
        <taxon>environmental samples</taxon>
    </lineage>
</organism>
<accession>A0A6J4LGW8</accession>
<dbReference type="AlphaFoldDB" id="A0A6J4LGW8"/>
<reference evidence="2" key="1">
    <citation type="submission" date="2020-02" db="EMBL/GenBank/DDBJ databases">
        <authorList>
            <person name="Meier V. D."/>
        </authorList>
    </citation>
    <scope>NUCLEOTIDE SEQUENCE</scope>
    <source>
        <strain evidence="2">AVDCRST_MAG56</strain>
    </source>
</reference>
<dbReference type="SUPFAM" id="SSF48452">
    <property type="entry name" value="TPR-like"/>
    <property type="match status" value="1"/>
</dbReference>
<feature type="repeat" description="TPR" evidence="1">
    <location>
        <begin position="98"/>
        <end position="131"/>
    </location>
</feature>
<keyword evidence="1" id="KW-0802">TPR repeat</keyword>
<dbReference type="InterPro" id="IPR019734">
    <property type="entry name" value="TPR_rpt"/>
</dbReference>
<evidence type="ECO:0000313" key="2">
    <source>
        <dbReference type="EMBL" id="CAA9332266.1"/>
    </source>
</evidence>
<dbReference type="PANTHER" id="PTHR44749:SF1">
    <property type="entry name" value="TETRATRICOPEPTIDE-LIKE HELICAL DOMAIN-CONTAINING PROTEIN"/>
    <property type="match status" value="1"/>
</dbReference>
<dbReference type="InterPro" id="IPR044650">
    <property type="entry name" value="SRFR1-like"/>
</dbReference>
<dbReference type="SMART" id="SM00028">
    <property type="entry name" value="TPR"/>
    <property type="match status" value="4"/>
</dbReference>
<dbReference type="InterPro" id="IPR011990">
    <property type="entry name" value="TPR-like_helical_dom_sf"/>
</dbReference>
<proteinExistence type="predicted"/>
<name>A0A6J4LGW8_9SPHI</name>
<dbReference type="EMBL" id="CADCTQ010000624">
    <property type="protein sequence ID" value="CAA9332266.1"/>
    <property type="molecule type" value="Genomic_DNA"/>
</dbReference>
<dbReference type="PROSITE" id="PS50005">
    <property type="entry name" value="TPR"/>
    <property type="match status" value="1"/>
</dbReference>
<dbReference type="GO" id="GO:0045892">
    <property type="term" value="P:negative regulation of DNA-templated transcription"/>
    <property type="evidence" value="ECO:0007669"/>
    <property type="project" value="InterPro"/>
</dbReference>